<protein>
    <recommendedName>
        <fullName evidence="4">Glycosyltransferase 2-like domain-containing protein</fullName>
    </recommendedName>
</protein>
<keyword evidence="2" id="KW-0328">Glycosyltransferase</keyword>
<evidence type="ECO:0000259" key="4">
    <source>
        <dbReference type="Pfam" id="PF00535"/>
    </source>
</evidence>
<sequence>MPKIAIIVLHFGDKKNTLECLTSIEKSTYPKKQLAVFIVDNGTGNLSENELRSKSFLSKLVKLDYNSGFSKGVNAGIKTALKDPLIKYIFLLNNDIVLTANSFKYIATELESKNIDIAGGIITYYDDREKIWFAGGSLNEIFCFTKHLYMNKHLTSNIELPNADFITGAAMFIRRQVFEKIGFFDEDYFLYWEDVDFCQRAKRFKHKISCLNTIVGHHKVSSSSGLTGSNKLSPVRAYYFARNPFLFMKKNNLPILTGLIGQLFIRLPYYFFSQTGLSSFYQYLKGLWDGLKFLYLH</sequence>
<dbReference type="PANTHER" id="PTHR43179:SF12">
    <property type="entry name" value="GALACTOFURANOSYLTRANSFERASE GLFT2"/>
    <property type="match status" value="1"/>
</dbReference>
<dbReference type="Proteomes" id="UP000177913">
    <property type="component" value="Unassembled WGS sequence"/>
</dbReference>
<name>A0A1F7H0Z1_9BACT</name>
<dbReference type="EMBL" id="MFZO01000019">
    <property type="protein sequence ID" value="OGK25070.1"/>
    <property type="molecule type" value="Genomic_DNA"/>
</dbReference>
<evidence type="ECO:0000256" key="1">
    <source>
        <dbReference type="ARBA" id="ARBA00006739"/>
    </source>
</evidence>
<dbReference type="SUPFAM" id="SSF53448">
    <property type="entry name" value="Nucleotide-diphospho-sugar transferases"/>
    <property type="match status" value="1"/>
</dbReference>
<comment type="caution">
    <text evidence="5">The sequence shown here is derived from an EMBL/GenBank/DDBJ whole genome shotgun (WGS) entry which is preliminary data.</text>
</comment>
<dbReference type="InterPro" id="IPR029044">
    <property type="entry name" value="Nucleotide-diphossugar_trans"/>
</dbReference>
<evidence type="ECO:0000313" key="5">
    <source>
        <dbReference type="EMBL" id="OGK25070.1"/>
    </source>
</evidence>
<gene>
    <name evidence="5" type="ORF">A3C25_03380</name>
</gene>
<organism evidence="5 6">
    <name type="scientific">Candidatus Roizmanbacteria bacterium RIFCSPHIGHO2_02_FULL_38_11</name>
    <dbReference type="NCBI Taxonomy" id="1802039"/>
    <lineage>
        <taxon>Bacteria</taxon>
        <taxon>Candidatus Roizmaniibacteriota</taxon>
    </lineage>
</organism>
<keyword evidence="3" id="KW-0808">Transferase</keyword>
<dbReference type="GO" id="GO:0016757">
    <property type="term" value="F:glycosyltransferase activity"/>
    <property type="evidence" value="ECO:0007669"/>
    <property type="project" value="UniProtKB-KW"/>
</dbReference>
<dbReference type="InterPro" id="IPR001173">
    <property type="entry name" value="Glyco_trans_2-like"/>
</dbReference>
<evidence type="ECO:0000256" key="2">
    <source>
        <dbReference type="ARBA" id="ARBA00022676"/>
    </source>
</evidence>
<evidence type="ECO:0000313" key="6">
    <source>
        <dbReference type="Proteomes" id="UP000177913"/>
    </source>
</evidence>
<dbReference type="PANTHER" id="PTHR43179">
    <property type="entry name" value="RHAMNOSYLTRANSFERASE WBBL"/>
    <property type="match status" value="1"/>
</dbReference>
<feature type="domain" description="Glycosyltransferase 2-like" evidence="4">
    <location>
        <begin position="6"/>
        <end position="182"/>
    </location>
</feature>
<dbReference type="Pfam" id="PF00535">
    <property type="entry name" value="Glycos_transf_2"/>
    <property type="match status" value="1"/>
</dbReference>
<accession>A0A1F7H0Z1</accession>
<dbReference type="AlphaFoldDB" id="A0A1F7H0Z1"/>
<proteinExistence type="inferred from homology"/>
<reference evidence="5 6" key="1">
    <citation type="journal article" date="2016" name="Nat. Commun.">
        <title>Thousands of microbial genomes shed light on interconnected biogeochemical processes in an aquifer system.</title>
        <authorList>
            <person name="Anantharaman K."/>
            <person name="Brown C.T."/>
            <person name="Hug L.A."/>
            <person name="Sharon I."/>
            <person name="Castelle C.J."/>
            <person name="Probst A.J."/>
            <person name="Thomas B.C."/>
            <person name="Singh A."/>
            <person name="Wilkins M.J."/>
            <person name="Karaoz U."/>
            <person name="Brodie E.L."/>
            <person name="Williams K.H."/>
            <person name="Hubbard S.S."/>
            <person name="Banfield J.F."/>
        </authorList>
    </citation>
    <scope>NUCLEOTIDE SEQUENCE [LARGE SCALE GENOMIC DNA]</scope>
</reference>
<dbReference type="Gene3D" id="3.90.550.10">
    <property type="entry name" value="Spore Coat Polysaccharide Biosynthesis Protein SpsA, Chain A"/>
    <property type="match status" value="1"/>
</dbReference>
<comment type="similarity">
    <text evidence="1">Belongs to the glycosyltransferase 2 family.</text>
</comment>
<evidence type="ECO:0000256" key="3">
    <source>
        <dbReference type="ARBA" id="ARBA00022679"/>
    </source>
</evidence>